<evidence type="ECO:0000259" key="1">
    <source>
        <dbReference type="PROSITE" id="PS50853"/>
    </source>
</evidence>
<evidence type="ECO:0000313" key="3">
    <source>
        <dbReference type="Proteomes" id="UP000223749"/>
    </source>
</evidence>
<feature type="domain" description="Fibronectin type-III" evidence="1">
    <location>
        <begin position="131"/>
        <end position="224"/>
    </location>
</feature>
<dbReference type="Proteomes" id="UP000223749">
    <property type="component" value="Chromosome"/>
</dbReference>
<organism evidence="2 3">
    <name type="scientific">Pedobacter ginsengisoli</name>
    <dbReference type="NCBI Taxonomy" id="363852"/>
    <lineage>
        <taxon>Bacteria</taxon>
        <taxon>Pseudomonadati</taxon>
        <taxon>Bacteroidota</taxon>
        <taxon>Sphingobacteriia</taxon>
        <taxon>Sphingobacteriales</taxon>
        <taxon>Sphingobacteriaceae</taxon>
        <taxon>Pedobacter</taxon>
    </lineage>
</organism>
<accession>A0A2D1U8Z4</accession>
<evidence type="ECO:0000313" key="2">
    <source>
        <dbReference type="EMBL" id="ATP58050.1"/>
    </source>
</evidence>
<dbReference type="Gene3D" id="2.60.40.10">
    <property type="entry name" value="Immunoglobulins"/>
    <property type="match status" value="3"/>
</dbReference>
<name>A0A2D1U8Z4_9SPHI</name>
<dbReference type="InterPro" id="IPR003961">
    <property type="entry name" value="FN3_dom"/>
</dbReference>
<gene>
    <name evidence="2" type="ORF">CPT03_17035</name>
</gene>
<dbReference type="RefSeq" id="WP_099439958.1">
    <property type="nucleotide sequence ID" value="NZ_CP024091.1"/>
</dbReference>
<reference evidence="2 3" key="1">
    <citation type="submission" date="2017-10" db="EMBL/GenBank/DDBJ databases">
        <title>Whole genome of Pedobacter ginsengisoli T01R-27 isolated from tomato rhizosphere.</title>
        <authorList>
            <person name="Weon H.-Y."/>
            <person name="Lee S.A."/>
            <person name="Sang M.K."/>
            <person name="Song J."/>
        </authorList>
    </citation>
    <scope>NUCLEOTIDE SEQUENCE [LARGE SCALE GENOMIC DNA]</scope>
    <source>
        <strain evidence="2 3">T01R-27</strain>
    </source>
</reference>
<dbReference type="InterPro" id="IPR013783">
    <property type="entry name" value="Ig-like_fold"/>
</dbReference>
<dbReference type="AlphaFoldDB" id="A0A2D1U8Z4"/>
<dbReference type="PROSITE" id="PS50853">
    <property type="entry name" value="FN3"/>
    <property type="match status" value="1"/>
</dbReference>
<keyword evidence="3" id="KW-1185">Reference proteome</keyword>
<proteinExistence type="predicted"/>
<dbReference type="OrthoDB" id="1121506at2"/>
<dbReference type="PROSITE" id="PS51257">
    <property type="entry name" value="PROKAR_LIPOPROTEIN"/>
    <property type="match status" value="1"/>
</dbReference>
<dbReference type="EMBL" id="CP024091">
    <property type="protein sequence ID" value="ATP58050.1"/>
    <property type="molecule type" value="Genomic_DNA"/>
</dbReference>
<dbReference type="SUPFAM" id="SSF49265">
    <property type="entry name" value="Fibronectin type III"/>
    <property type="match status" value="1"/>
</dbReference>
<protein>
    <recommendedName>
        <fullName evidence="1">Fibronectin type-III domain-containing protein</fullName>
    </recommendedName>
</protein>
<dbReference type="InterPro" id="IPR036116">
    <property type="entry name" value="FN3_sf"/>
</dbReference>
<sequence>MVIRKNISQILLGFVLLSTGCTEFIEPSIEKKAVVLLAPSHGTESAVYAQTFWWEEVDNAFQYRLQVVTPDFNNTARLILDTVVTKNRFSYTLDPGNYEWRVRAENGSSQTLYSKAAFIIQPSSIEGQQVQLQSPVNNLITNQNSTVFKWLKLFGADKYQLQIDTSNFEDDAALFFDKSTPNQEFTVNLTKDKVYRWRVKAINATVESKWSTIQNVTVDKTPPGVVFLTSPTNEQVVTKNVTLKWEALAEAKKYQLYVFKTDGTSVYSSTFPIILTAATYSFTEGKSGEKLFWQVRAIDEAGNFGAFSELRSFLIQ</sequence>
<dbReference type="KEGG" id="pgs:CPT03_17035"/>